<gene>
    <name evidence="2" type="ORF">ACFO3O_11690</name>
</gene>
<name>A0ABV9HXU9_9FLAO</name>
<evidence type="ECO:0000313" key="2">
    <source>
        <dbReference type="EMBL" id="MFC4634575.1"/>
    </source>
</evidence>
<keyword evidence="1" id="KW-1133">Transmembrane helix</keyword>
<keyword evidence="1" id="KW-0812">Transmembrane</keyword>
<organism evidence="2 3">
    <name type="scientific">Dokdonia ponticola</name>
    <dbReference type="NCBI Taxonomy" id="2041041"/>
    <lineage>
        <taxon>Bacteria</taxon>
        <taxon>Pseudomonadati</taxon>
        <taxon>Bacteroidota</taxon>
        <taxon>Flavobacteriia</taxon>
        <taxon>Flavobacteriales</taxon>
        <taxon>Flavobacteriaceae</taxon>
        <taxon>Dokdonia</taxon>
    </lineage>
</organism>
<dbReference type="Proteomes" id="UP001596043">
    <property type="component" value="Unassembled WGS sequence"/>
</dbReference>
<proteinExistence type="predicted"/>
<evidence type="ECO:0000256" key="1">
    <source>
        <dbReference type="SAM" id="Phobius"/>
    </source>
</evidence>
<evidence type="ECO:0000313" key="3">
    <source>
        <dbReference type="Proteomes" id="UP001596043"/>
    </source>
</evidence>
<keyword evidence="3" id="KW-1185">Reference proteome</keyword>
<comment type="caution">
    <text evidence="2">The sequence shown here is derived from an EMBL/GenBank/DDBJ whole genome shotgun (WGS) entry which is preliminary data.</text>
</comment>
<sequence length="173" mass="19523">MNPSRHCDLCDHQKKDLKIGTTCGLTDRKPEFNGTCAKIKLNEKFENKLKMVNIEYHNIKRKKALTYAYFIVFLAVGITVIIGGYLLGTYALDSGVISTVPLIIMGVGLAPLGMAFGTLNKYRQEIEVAKIKKNNIDEVLNKYRIEYEIDISFGKEIHGTQEVHTDLKTKGIR</sequence>
<protein>
    <submittedName>
        <fullName evidence="2">Uncharacterized protein</fullName>
    </submittedName>
</protein>
<accession>A0ABV9HXU9</accession>
<feature type="transmembrane region" description="Helical" evidence="1">
    <location>
        <begin position="94"/>
        <end position="116"/>
    </location>
</feature>
<keyword evidence="1" id="KW-0472">Membrane</keyword>
<dbReference type="RefSeq" id="WP_379978960.1">
    <property type="nucleotide sequence ID" value="NZ_JBHSFV010000006.1"/>
</dbReference>
<feature type="transmembrane region" description="Helical" evidence="1">
    <location>
        <begin position="67"/>
        <end position="88"/>
    </location>
</feature>
<dbReference type="EMBL" id="JBHSFV010000006">
    <property type="protein sequence ID" value="MFC4634575.1"/>
    <property type="molecule type" value="Genomic_DNA"/>
</dbReference>
<reference evidence="3" key="1">
    <citation type="journal article" date="2019" name="Int. J. Syst. Evol. Microbiol.">
        <title>The Global Catalogue of Microorganisms (GCM) 10K type strain sequencing project: providing services to taxonomists for standard genome sequencing and annotation.</title>
        <authorList>
            <consortium name="The Broad Institute Genomics Platform"/>
            <consortium name="The Broad Institute Genome Sequencing Center for Infectious Disease"/>
            <person name="Wu L."/>
            <person name="Ma J."/>
        </authorList>
    </citation>
    <scope>NUCLEOTIDE SEQUENCE [LARGE SCALE GENOMIC DNA]</scope>
    <source>
        <strain evidence="3">YJ-61-S</strain>
    </source>
</reference>